<feature type="transmembrane region" description="Helical" evidence="6">
    <location>
        <begin position="458"/>
        <end position="479"/>
    </location>
</feature>
<sequence>MANNGAYQNERLGRVDEENKLQGGGSITEKTRTRSQGRNELRRSLSERHVNMIAFSATIGIGLFLQSGKIMYLIGPGGAILAYLIMGTLLWSANSSLGEMTAIFPVKGPIIDFPARYLDESIGFTVGWMAWFAYINLTATEVSAAASTFKFQFDPAYLQSVNYPLDQLQWTFGLNTDPAVWIGMCLLAILIINLLPVRVYGEIEYVFGTIKIVVITGIIMMQMILNARNPNGNTDAGAFTFYQSPWGFFSNQTITDPQGNRTYTFTGGTGRLVGMWSAMNTIFFSLQGFFTVSVTAAENKHVDRDETIKLATRKIALRVILLYTLIVFTVGLNVPYNDINLQDQTISSIRRGQNSPVIISCVRNGVTGWPHFFNAFYIFSAFSTGINGLYISSRLLHALASIRNVWPATGWGNNIKMRLEQTNSKGVPVNAVLVSWVFAFLGFLAVKPEPEKLLGRLAIFSTCSMLIVYICTSASFLSFKRLTVNGDSDEGVLISTPDGIFLNRNASDYPYKSHGQWARAAYATAGCALLATFNGWRSFLSPFSHADFLAAYMAILIFVILVVVYHLKDEPEWMPWHWGIRRTMDIGNPVATREKDPQMRKGRLHRVDKEVVWSWGNTRAFFDWVWVWLK</sequence>
<evidence type="ECO:0000313" key="9">
    <source>
        <dbReference type="Proteomes" id="UP000235672"/>
    </source>
</evidence>
<evidence type="ECO:0000256" key="5">
    <source>
        <dbReference type="SAM" id="MobiDB-lite"/>
    </source>
</evidence>
<feature type="transmembrane region" description="Helical" evidence="6">
    <location>
        <begin position="315"/>
        <end position="334"/>
    </location>
</feature>
<keyword evidence="4 6" id="KW-0472">Membrane</keyword>
<dbReference type="PANTHER" id="PTHR43341">
    <property type="entry name" value="AMINO ACID PERMEASE"/>
    <property type="match status" value="1"/>
</dbReference>
<accession>A0A2J6QK74</accession>
<feature type="region of interest" description="Disordered" evidence="5">
    <location>
        <begin position="1"/>
        <end position="41"/>
    </location>
</feature>
<dbReference type="Gene3D" id="1.20.1740.10">
    <property type="entry name" value="Amino acid/polyamine transporter I"/>
    <property type="match status" value="1"/>
</dbReference>
<feature type="transmembrane region" description="Helical" evidence="6">
    <location>
        <begin position="427"/>
        <end position="446"/>
    </location>
</feature>
<evidence type="ECO:0000256" key="1">
    <source>
        <dbReference type="ARBA" id="ARBA00004141"/>
    </source>
</evidence>
<feature type="transmembrane region" description="Helical" evidence="6">
    <location>
        <begin position="372"/>
        <end position="391"/>
    </location>
</feature>
<comment type="subcellular location">
    <subcellularLocation>
        <location evidence="1">Membrane</location>
        <topology evidence="1">Multi-pass membrane protein</topology>
    </subcellularLocation>
</comment>
<reference evidence="8 9" key="1">
    <citation type="submission" date="2016-05" db="EMBL/GenBank/DDBJ databases">
        <title>A degradative enzymes factory behind the ericoid mycorrhizal symbiosis.</title>
        <authorList>
            <consortium name="DOE Joint Genome Institute"/>
            <person name="Martino E."/>
            <person name="Morin E."/>
            <person name="Grelet G."/>
            <person name="Kuo A."/>
            <person name="Kohler A."/>
            <person name="Daghino S."/>
            <person name="Barry K."/>
            <person name="Choi C."/>
            <person name="Cichocki N."/>
            <person name="Clum A."/>
            <person name="Copeland A."/>
            <person name="Hainaut M."/>
            <person name="Haridas S."/>
            <person name="Labutti K."/>
            <person name="Lindquist E."/>
            <person name="Lipzen A."/>
            <person name="Khouja H.-R."/>
            <person name="Murat C."/>
            <person name="Ohm R."/>
            <person name="Olson A."/>
            <person name="Spatafora J."/>
            <person name="Veneault-Fourrey C."/>
            <person name="Henrissat B."/>
            <person name="Grigoriev I."/>
            <person name="Martin F."/>
            <person name="Perotto S."/>
        </authorList>
    </citation>
    <scope>NUCLEOTIDE SEQUENCE [LARGE SCALE GENOMIC DNA]</scope>
    <source>
        <strain evidence="8 9">UAMH 7357</strain>
    </source>
</reference>
<keyword evidence="2 6" id="KW-0812">Transmembrane</keyword>
<feature type="transmembrane region" description="Helical" evidence="6">
    <location>
        <begin position="203"/>
        <end position="225"/>
    </location>
</feature>
<evidence type="ECO:0000259" key="7">
    <source>
        <dbReference type="Pfam" id="PF00324"/>
    </source>
</evidence>
<dbReference type="GO" id="GO:0016020">
    <property type="term" value="C:membrane"/>
    <property type="evidence" value="ECO:0007669"/>
    <property type="project" value="UniProtKB-SubCell"/>
</dbReference>
<dbReference type="GO" id="GO:0015171">
    <property type="term" value="F:amino acid transmembrane transporter activity"/>
    <property type="evidence" value="ECO:0007669"/>
    <property type="project" value="TreeGrafter"/>
</dbReference>
<feature type="transmembrane region" description="Helical" evidence="6">
    <location>
        <begin position="517"/>
        <end position="536"/>
    </location>
</feature>
<keyword evidence="3 6" id="KW-1133">Transmembrane helix</keyword>
<dbReference type="InterPro" id="IPR004841">
    <property type="entry name" value="AA-permease/SLC12A_dom"/>
</dbReference>
<dbReference type="STRING" id="1745343.A0A2J6QK74"/>
<organism evidence="8 9">
    <name type="scientific">Hyaloscypha hepaticicola</name>
    <dbReference type="NCBI Taxonomy" id="2082293"/>
    <lineage>
        <taxon>Eukaryota</taxon>
        <taxon>Fungi</taxon>
        <taxon>Dikarya</taxon>
        <taxon>Ascomycota</taxon>
        <taxon>Pezizomycotina</taxon>
        <taxon>Leotiomycetes</taxon>
        <taxon>Helotiales</taxon>
        <taxon>Hyaloscyphaceae</taxon>
        <taxon>Hyaloscypha</taxon>
    </lineage>
</organism>
<feature type="compositionally biased region" description="Basic and acidic residues" evidence="5">
    <location>
        <begin position="11"/>
        <end position="20"/>
    </location>
</feature>
<name>A0A2J6QK74_9HELO</name>
<feature type="domain" description="Amino acid permease/ SLC12A" evidence="7">
    <location>
        <begin position="49"/>
        <end position="481"/>
    </location>
</feature>
<dbReference type="AlphaFoldDB" id="A0A2J6QK74"/>
<feature type="transmembrane region" description="Helical" evidence="6">
    <location>
        <begin position="72"/>
        <end position="91"/>
    </location>
</feature>
<feature type="transmembrane region" description="Helical" evidence="6">
    <location>
        <begin position="548"/>
        <end position="567"/>
    </location>
</feature>
<dbReference type="EMBL" id="KZ613467">
    <property type="protein sequence ID" value="PMD26672.1"/>
    <property type="molecule type" value="Genomic_DNA"/>
</dbReference>
<evidence type="ECO:0000313" key="8">
    <source>
        <dbReference type="EMBL" id="PMD26672.1"/>
    </source>
</evidence>
<evidence type="ECO:0000256" key="3">
    <source>
        <dbReference type="ARBA" id="ARBA00022989"/>
    </source>
</evidence>
<gene>
    <name evidence="8" type="ORF">NA56DRAFT_591363</name>
</gene>
<evidence type="ECO:0000256" key="4">
    <source>
        <dbReference type="ARBA" id="ARBA00023136"/>
    </source>
</evidence>
<feature type="transmembrane region" description="Helical" evidence="6">
    <location>
        <begin position="178"/>
        <end position="196"/>
    </location>
</feature>
<dbReference type="Proteomes" id="UP000235672">
    <property type="component" value="Unassembled WGS sequence"/>
</dbReference>
<protein>
    <recommendedName>
        <fullName evidence="7">Amino acid permease/ SLC12A domain-containing protein</fullName>
    </recommendedName>
</protein>
<dbReference type="Pfam" id="PF00324">
    <property type="entry name" value="AA_permease"/>
    <property type="match status" value="1"/>
</dbReference>
<proteinExistence type="predicted"/>
<evidence type="ECO:0000256" key="6">
    <source>
        <dbReference type="SAM" id="Phobius"/>
    </source>
</evidence>
<dbReference type="InterPro" id="IPR050524">
    <property type="entry name" value="APC_YAT"/>
</dbReference>
<feature type="transmembrane region" description="Helical" evidence="6">
    <location>
        <begin position="49"/>
        <end position="65"/>
    </location>
</feature>
<keyword evidence="9" id="KW-1185">Reference proteome</keyword>
<dbReference type="OrthoDB" id="3900342at2759"/>
<evidence type="ECO:0000256" key="2">
    <source>
        <dbReference type="ARBA" id="ARBA00022692"/>
    </source>
</evidence>
<feature type="compositionally biased region" description="Basic and acidic residues" evidence="5">
    <location>
        <begin position="29"/>
        <end position="41"/>
    </location>
</feature>
<dbReference type="PANTHER" id="PTHR43341:SF35">
    <property type="entry name" value="ACID TRANSPORTER, PUTATIVE-RELATED"/>
    <property type="match status" value="1"/>
</dbReference>
<feature type="transmembrane region" description="Helical" evidence="6">
    <location>
        <begin position="273"/>
        <end position="294"/>
    </location>
</feature>